<feature type="transmembrane region" description="Helical" evidence="25">
    <location>
        <begin position="356"/>
        <end position="373"/>
    </location>
</feature>
<feature type="domain" description="Major facilitator superfamily (MFS) profile" evidence="27">
    <location>
        <begin position="12"/>
        <end position="469"/>
    </location>
</feature>
<keyword evidence="3" id="KW-0813">Transport</keyword>
<feature type="transmembrane region" description="Helical" evidence="25">
    <location>
        <begin position="177"/>
        <end position="199"/>
    </location>
</feature>
<dbReference type="Gene3D" id="1.20.1250.20">
    <property type="entry name" value="MFS general substrate transporter like domains"/>
    <property type="match status" value="2"/>
</dbReference>
<dbReference type="HOGENOM" id="CLU_024694_1_0_1"/>
<evidence type="ECO:0000256" key="21">
    <source>
        <dbReference type="ARBA" id="ARBA00044985"/>
    </source>
</evidence>
<feature type="transmembrane region" description="Helical" evidence="25">
    <location>
        <begin position="418"/>
        <end position="441"/>
    </location>
</feature>
<evidence type="ECO:0000256" key="7">
    <source>
        <dbReference type="ARBA" id="ARBA00023228"/>
    </source>
</evidence>
<evidence type="ECO:0000256" key="20">
    <source>
        <dbReference type="ARBA" id="ARBA00044924"/>
    </source>
</evidence>
<keyword evidence="7" id="KW-0458">Lysosome</keyword>
<comment type="catalytic activity">
    <reaction evidence="14">
        <text>L-aspartyl-L-lysine(out) = L-aspartyl-L-lysine(in)</text>
        <dbReference type="Rhea" id="RHEA:79411"/>
        <dbReference type="ChEBI" id="CHEBI:229953"/>
    </reaction>
</comment>
<comment type="catalytic activity">
    <reaction evidence="13">
        <text>L-alpha-aminoacyl-L-lysine(out) = L-alpha-aminoacyl-L-lysine(in)</text>
        <dbReference type="Rhea" id="RHEA:79383"/>
        <dbReference type="ChEBI" id="CHEBI:229966"/>
    </reaction>
</comment>
<evidence type="ECO:0000256" key="18">
    <source>
        <dbReference type="ARBA" id="ARBA00044912"/>
    </source>
</evidence>
<dbReference type="InterPro" id="IPR011701">
    <property type="entry name" value="MFS"/>
</dbReference>
<dbReference type="Proteomes" id="UP000019132">
    <property type="component" value="Unassembled WGS sequence"/>
</dbReference>
<comment type="similarity">
    <text evidence="2">Belongs to the major facilitator superfamily.</text>
</comment>
<dbReference type="EMBL" id="GL376567">
    <property type="status" value="NOT_ANNOTATED_CDS"/>
    <property type="molecule type" value="Genomic_DNA"/>
</dbReference>
<evidence type="ECO:0000256" key="19">
    <source>
        <dbReference type="ARBA" id="ARBA00044919"/>
    </source>
</evidence>
<comment type="catalytic activity">
    <reaction evidence="9">
        <text>L-histidyl-glycine(out) = L-histidyl-glycine(in)</text>
        <dbReference type="Rhea" id="RHEA:79395"/>
        <dbReference type="ChEBI" id="CHEBI:229957"/>
    </reaction>
</comment>
<dbReference type="InParanoid" id="K3WG67"/>
<comment type="catalytic activity">
    <reaction evidence="15">
        <text>L-arginyl-L-alpha-amino acid(out) = L-arginyl-L-alpha-amino acid(in)</text>
        <dbReference type="Rhea" id="RHEA:79371"/>
        <dbReference type="ChEBI" id="CHEBI:84315"/>
    </reaction>
</comment>
<comment type="catalytic activity">
    <reaction evidence="8">
        <text>L-lysyl-L-alanine(out) = L-lysyl-L-alanine(in)</text>
        <dbReference type="Rhea" id="RHEA:79399"/>
        <dbReference type="ChEBI" id="CHEBI:229954"/>
    </reaction>
</comment>
<feature type="transmembrane region" description="Helical" evidence="25">
    <location>
        <begin position="385"/>
        <end position="406"/>
    </location>
</feature>
<keyword evidence="6 25" id="KW-0472">Membrane</keyword>
<evidence type="ECO:0000256" key="17">
    <source>
        <dbReference type="ARBA" id="ARBA00044903"/>
    </source>
</evidence>
<evidence type="ECO:0000256" key="16">
    <source>
        <dbReference type="ARBA" id="ARBA00044900"/>
    </source>
</evidence>
<comment type="catalytic activity">
    <reaction evidence="12">
        <text>L-lysyl-L-alpha-amino acid(out) = L-lysyl-L-alpha-amino acid(in)</text>
        <dbReference type="Rhea" id="RHEA:79387"/>
        <dbReference type="ChEBI" id="CHEBI:229965"/>
    </reaction>
</comment>
<dbReference type="EnsemblProtists" id="PYU1_T003958">
    <property type="protein sequence ID" value="PYU1_T003958"/>
    <property type="gene ID" value="PYU1_G003948"/>
</dbReference>
<feature type="transmembrane region" description="Helical" evidence="25">
    <location>
        <begin position="83"/>
        <end position="102"/>
    </location>
</feature>
<evidence type="ECO:0000256" key="25">
    <source>
        <dbReference type="SAM" id="Phobius"/>
    </source>
</evidence>
<evidence type="ECO:0000256" key="8">
    <source>
        <dbReference type="ARBA" id="ARBA00044876"/>
    </source>
</evidence>
<comment type="catalytic activity">
    <reaction evidence="18">
        <text>L-histidyl-L-alpha-amino acid(out) = L-histidyl-L-alpha-amino acid(in)</text>
        <dbReference type="Rhea" id="RHEA:79379"/>
        <dbReference type="ChEBI" id="CHEBI:229964"/>
    </reaction>
</comment>
<dbReference type="PROSITE" id="PS50850">
    <property type="entry name" value="MFS"/>
    <property type="match status" value="1"/>
</dbReference>
<evidence type="ECO:0000259" key="27">
    <source>
        <dbReference type="PROSITE" id="PS50850"/>
    </source>
</evidence>
<comment type="catalytic activity">
    <reaction evidence="19">
        <text>L-alanyl-L-lysine(out) = L-alanyl-L-lysine(in)</text>
        <dbReference type="Rhea" id="RHEA:79415"/>
        <dbReference type="ChEBI" id="CHEBI:192470"/>
    </reaction>
</comment>
<dbReference type="GO" id="GO:0022857">
    <property type="term" value="F:transmembrane transporter activity"/>
    <property type="evidence" value="ECO:0007669"/>
    <property type="project" value="InterPro"/>
</dbReference>
<accession>K3WG67</accession>
<feature type="chain" id="PRO_5003871944" description="Lysosomal dipeptide transporter MFSD1" evidence="26">
    <location>
        <begin position="18"/>
        <end position="469"/>
    </location>
</feature>
<dbReference type="InterPro" id="IPR036259">
    <property type="entry name" value="MFS_trans_sf"/>
</dbReference>
<feature type="transmembrane region" description="Helical" evidence="25">
    <location>
        <begin position="12"/>
        <end position="30"/>
    </location>
</feature>
<comment type="catalytic activity">
    <reaction evidence="20">
        <text>L-lysyl-glycine(out) = L-lysyl-glycine(in)</text>
        <dbReference type="Rhea" id="RHEA:79407"/>
        <dbReference type="ChEBI" id="CHEBI:191202"/>
    </reaction>
</comment>
<keyword evidence="5 25" id="KW-1133">Transmembrane helix</keyword>
<dbReference type="SUPFAM" id="SSF103473">
    <property type="entry name" value="MFS general substrate transporter"/>
    <property type="match status" value="1"/>
</dbReference>
<evidence type="ECO:0000256" key="10">
    <source>
        <dbReference type="ARBA" id="ARBA00044881"/>
    </source>
</evidence>
<name>K3WG67_GLOUD</name>
<evidence type="ECO:0000256" key="9">
    <source>
        <dbReference type="ARBA" id="ARBA00044878"/>
    </source>
</evidence>
<comment type="catalytic activity">
    <reaction evidence="10">
        <text>L-alpha-aminoacyl-L-arginine(out) = L-alpha-aminoacyl-L-arginine(in)</text>
        <dbReference type="Rhea" id="RHEA:79367"/>
        <dbReference type="ChEBI" id="CHEBI:229968"/>
    </reaction>
</comment>
<proteinExistence type="inferred from homology"/>
<evidence type="ECO:0000256" key="5">
    <source>
        <dbReference type="ARBA" id="ARBA00022989"/>
    </source>
</evidence>
<feature type="transmembrane region" description="Helical" evidence="25">
    <location>
        <begin position="58"/>
        <end position="77"/>
    </location>
</feature>
<feature type="transmembrane region" description="Helical" evidence="25">
    <location>
        <begin position="114"/>
        <end position="136"/>
    </location>
</feature>
<dbReference type="GO" id="GO:0005765">
    <property type="term" value="C:lysosomal membrane"/>
    <property type="evidence" value="ECO:0007669"/>
    <property type="project" value="UniProtKB-SubCell"/>
</dbReference>
<reference evidence="28" key="3">
    <citation type="submission" date="2015-02" db="UniProtKB">
        <authorList>
            <consortium name="EnsemblProtists"/>
        </authorList>
    </citation>
    <scope>IDENTIFICATION</scope>
    <source>
        <strain evidence="28">DAOM BR144</strain>
    </source>
</reference>
<reference evidence="29" key="2">
    <citation type="submission" date="2010-04" db="EMBL/GenBank/DDBJ databases">
        <authorList>
            <person name="Buell R."/>
            <person name="Hamilton J."/>
            <person name="Hostetler J."/>
        </authorList>
    </citation>
    <scope>NUCLEOTIDE SEQUENCE [LARGE SCALE GENOMIC DNA]</scope>
    <source>
        <strain evidence="29">DAOM:BR144</strain>
    </source>
</reference>
<dbReference type="PANTHER" id="PTHR23512">
    <property type="entry name" value="MAJOR FACILITATOR SUPERFAMILY DOMAIN-CONTAINING PROTEIN 1"/>
    <property type="match status" value="1"/>
</dbReference>
<comment type="subunit">
    <text evidence="24">Homodimer. Interacts with lysosomal protein GLMP (via lumenal domain); the interaction starts while both proteins are still in the endoplasmic reticulum and is required for stabilization of MFSD1 in lysosomes but has no direct effect on its targeting to lysosomes or transporter activity.</text>
</comment>
<feature type="signal peptide" evidence="26">
    <location>
        <begin position="1"/>
        <end position="17"/>
    </location>
</feature>
<evidence type="ECO:0000256" key="23">
    <source>
        <dbReference type="ARBA" id="ARBA00045709"/>
    </source>
</evidence>
<comment type="function">
    <text evidence="23">Lysosomal dipeptide uniporter that selectively exports lysine, arginine or histidine-containing dipeptides with a net positive charge from the lysosome lumen into the cytosol. Could play a role in a specific type of protein O-glycosylation indirectly regulating macrophages migration and tissue invasion. Also essential for liver homeostasis.</text>
</comment>
<dbReference type="eggNOG" id="KOG4686">
    <property type="taxonomic scope" value="Eukaryota"/>
</dbReference>
<comment type="catalytic activity">
    <reaction evidence="17">
        <text>L-arginyl-glycine(out) = L-arginyl-glycine(in)</text>
        <dbReference type="Rhea" id="RHEA:79391"/>
        <dbReference type="ChEBI" id="CHEBI:229955"/>
    </reaction>
</comment>
<evidence type="ECO:0000256" key="22">
    <source>
        <dbReference type="ARBA" id="ARBA00045018"/>
    </source>
</evidence>
<dbReference type="PANTHER" id="PTHR23512:SF3">
    <property type="entry name" value="MAJOR FACILITATOR SUPERFAMILY DOMAIN-CONTAINING PROTEIN 1"/>
    <property type="match status" value="1"/>
</dbReference>
<dbReference type="Pfam" id="PF07690">
    <property type="entry name" value="MFS_1"/>
    <property type="match status" value="2"/>
</dbReference>
<evidence type="ECO:0000313" key="29">
    <source>
        <dbReference type="Proteomes" id="UP000019132"/>
    </source>
</evidence>
<keyword evidence="26" id="KW-0732">Signal</keyword>
<comment type="catalytic activity">
    <reaction evidence="11">
        <text>L-alpha-aminoacyl-L-histidine(out) = L-alpha-aminoacyl-L-histidine(in)</text>
        <dbReference type="Rhea" id="RHEA:79375"/>
        <dbReference type="ChEBI" id="CHEBI:229967"/>
    </reaction>
</comment>
<protein>
    <recommendedName>
        <fullName evidence="21">Lysosomal dipeptide transporter MFSD1</fullName>
    </recommendedName>
    <alternativeName>
        <fullName evidence="22">Major facilitator superfamily domain-containing protein 1</fullName>
    </alternativeName>
</protein>
<feature type="transmembrane region" description="Helical" evidence="25">
    <location>
        <begin position="239"/>
        <end position="262"/>
    </location>
</feature>
<keyword evidence="4 25" id="KW-0812">Transmembrane</keyword>
<evidence type="ECO:0000256" key="12">
    <source>
        <dbReference type="ARBA" id="ARBA00044891"/>
    </source>
</evidence>
<dbReference type="AlphaFoldDB" id="K3WG67"/>
<dbReference type="VEuPathDB" id="FungiDB:PYU1_G003948"/>
<dbReference type="STRING" id="431595.K3WG67"/>
<evidence type="ECO:0000256" key="3">
    <source>
        <dbReference type="ARBA" id="ARBA00022448"/>
    </source>
</evidence>
<keyword evidence="29" id="KW-1185">Reference proteome</keyword>
<comment type="catalytic activity">
    <reaction evidence="16">
        <text>L-lysyl-L-lysine(out) = L-lysyl-L-lysine(in)</text>
        <dbReference type="Rhea" id="RHEA:79403"/>
        <dbReference type="ChEBI" id="CHEBI:229956"/>
    </reaction>
</comment>
<organism evidence="28 29">
    <name type="scientific">Globisporangium ultimum (strain ATCC 200006 / CBS 805.95 / DAOM BR144)</name>
    <name type="common">Pythium ultimum</name>
    <dbReference type="NCBI Taxonomy" id="431595"/>
    <lineage>
        <taxon>Eukaryota</taxon>
        <taxon>Sar</taxon>
        <taxon>Stramenopiles</taxon>
        <taxon>Oomycota</taxon>
        <taxon>Peronosporomycetes</taxon>
        <taxon>Pythiales</taxon>
        <taxon>Pythiaceae</taxon>
        <taxon>Globisporangium</taxon>
    </lineage>
</organism>
<evidence type="ECO:0000313" key="28">
    <source>
        <dbReference type="EnsemblProtists" id="PYU1_T003958"/>
    </source>
</evidence>
<evidence type="ECO:0000256" key="24">
    <source>
        <dbReference type="ARBA" id="ARBA00046376"/>
    </source>
</evidence>
<reference evidence="29" key="1">
    <citation type="journal article" date="2010" name="Genome Biol.">
        <title>Genome sequence of the necrotrophic plant pathogen Pythium ultimum reveals original pathogenicity mechanisms and effector repertoire.</title>
        <authorList>
            <person name="Levesque C.A."/>
            <person name="Brouwer H."/>
            <person name="Cano L."/>
            <person name="Hamilton J.P."/>
            <person name="Holt C."/>
            <person name="Huitema E."/>
            <person name="Raffaele S."/>
            <person name="Robideau G.P."/>
            <person name="Thines M."/>
            <person name="Win J."/>
            <person name="Zerillo M.M."/>
            <person name="Beakes G.W."/>
            <person name="Boore J.L."/>
            <person name="Busam D."/>
            <person name="Dumas B."/>
            <person name="Ferriera S."/>
            <person name="Fuerstenberg S.I."/>
            <person name="Gachon C.M."/>
            <person name="Gaulin E."/>
            <person name="Govers F."/>
            <person name="Grenville-Briggs L."/>
            <person name="Horner N."/>
            <person name="Hostetler J."/>
            <person name="Jiang R.H."/>
            <person name="Johnson J."/>
            <person name="Krajaejun T."/>
            <person name="Lin H."/>
            <person name="Meijer H.J."/>
            <person name="Moore B."/>
            <person name="Morris P."/>
            <person name="Phuntmart V."/>
            <person name="Puiu D."/>
            <person name="Shetty J."/>
            <person name="Stajich J.E."/>
            <person name="Tripathy S."/>
            <person name="Wawra S."/>
            <person name="van West P."/>
            <person name="Whitty B.R."/>
            <person name="Coutinho P.M."/>
            <person name="Henrissat B."/>
            <person name="Martin F."/>
            <person name="Thomas P.D."/>
            <person name="Tyler B.M."/>
            <person name="De Vries R.P."/>
            <person name="Kamoun S."/>
            <person name="Yandell M."/>
            <person name="Tisserat N."/>
            <person name="Buell C.R."/>
        </authorList>
    </citation>
    <scope>NUCLEOTIDE SEQUENCE</scope>
    <source>
        <strain evidence="29">DAOM:BR144</strain>
    </source>
</reference>
<sequence length="469" mass="51452">MASTSAHSALLRWVVLALSCVLMVGNYYCYDNAAALKSQLQQHFGNYSRDEFEMRFNLLYSLYSIPNTILPFFGGAFVDRFGINTALLLFSSFILFGQIIFASGSSFSSFNLMLAGRFVVGLGGECLSVAQGALVVEWFKNEELAFAMGLNLSISRLGSVINNELSPMVAQAANVSAALWIGVLMCLISSASALIIVWIEIRVKHAKSLQSKTEFGGDAQDDDFVPESIKLSDVKDFRASFWMLVISSIVLYGCIIPFNSIASSLLMERDYFKQPPSLCIRCGEEPQDQFKCSTSSPYIGESKVNCDSDAWRNGPLTKVYCEKKTQAAEHAATPMSIPYSISATVSPFLGFAVDRIGLRALLNLAAAIVLILAHTLLGFTSVTPVIPLTLQGLAYTVFASVLWPSVPLVVEEHHIGTGYGVLTAAMNIGLTFFPLVVASLYERASRYIPNVERFIKQIFSKSRSTRRDH</sequence>
<evidence type="ECO:0000256" key="6">
    <source>
        <dbReference type="ARBA" id="ARBA00023136"/>
    </source>
</evidence>
<evidence type="ECO:0000256" key="15">
    <source>
        <dbReference type="ARBA" id="ARBA00044899"/>
    </source>
</evidence>
<dbReference type="OMA" id="FSWVYWT"/>
<dbReference type="InterPro" id="IPR052187">
    <property type="entry name" value="MFSD1"/>
</dbReference>
<comment type="subcellular location">
    <subcellularLocation>
        <location evidence="1">Lysosome membrane</location>
        <topology evidence="1">Multi-pass membrane protein</topology>
    </subcellularLocation>
</comment>
<evidence type="ECO:0000256" key="2">
    <source>
        <dbReference type="ARBA" id="ARBA00008335"/>
    </source>
</evidence>
<dbReference type="InterPro" id="IPR020846">
    <property type="entry name" value="MFS_dom"/>
</dbReference>
<evidence type="ECO:0000256" key="4">
    <source>
        <dbReference type="ARBA" id="ARBA00022692"/>
    </source>
</evidence>
<evidence type="ECO:0000256" key="11">
    <source>
        <dbReference type="ARBA" id="ARBA00044884"/>
    </source>
</evidence>
<evidence type="ECO:0000256" key="1">
    <source>
        <dbReference type="ARBA" id="ARBA00004155"/>
    </source>
</evidence>
<evidence type="ECO:0000256" key="26">
    <source>
        <dbReference type="SAM" id="SignalP"/>
    </source>
</evidence>
<evidence type="ECO:0000256" key="13">
    <source>
        <dbReference type="ARBA" id="ARBA00044893"/>
    </source>
</evidence>
<evidence type="ECO:0000256" key="14">
    <source>
        <dbReference type="ARBA" id="ARBA00044898"/>
    </source>
</evidence>